<protein>
    <submittedName>
        <fullName evidence="2">Glutamate receptor</fullName>
    </submittedName>
</protein>
<evidence type="ECO:0000313" key="3">
    <source>
        <dbReference type="Proteomes" id="UP000634136"/>
    </source>
</evidence>
<comment type="caution">
    <text evidence="2">The sequence shown here is derived from an EMBL/GenBank/DDBJ whole genome shotgun (WGS) entry which is preliminary data.</text>
</comment>
<proteinExistence type="predicted"/>
<feature type="compositionally biased region" description="Polar residues" evidence="1">
    <location>
        <begin position="92"/>
        <end position="127"/>
    </location>
</feature>
<feature type="region of interest" description="Disordered" evidence="1">
    <location>
        <begin position="86"/>
        <end position="179"/>
    </location>
</feature>
<accession>A0A835CKD9</accession>
<keyword evidence="2" id="KW-0675">Receptor</keyword>
<gene>
    <name evidence="2" type="ORF">G2W53_004595</name>
</gene>
<organism evidence="2 3">
    <name type="scientific">Senna tora</name>
    <dbReference type="NCBI Taxonomy" id="362788"/>
    <lineage>
        <taxon>Eukaryota</taxon>
        <taxon>Viridiplantae</taxon>
        <taxon>Streptophyta</taxon>
        <taxon>Embryophyta</taxon>
        <taxon>Tracheophyta</taxon>
        <taxon>Spermatophyta</taxon>
        <taxon>Magnoliopsida</taxon>
        <taxon>eudicotyledons</taxon>
        <taxon>Gunneridae</taxon>
        <taxon>Pentapetalae</taxon>
        <taxon>rosids</taxon>
        <taxon>fabids</taxon>
        <taxon>Fabales</taxon>
        <taxon>Fabaceae</taxon>
        <taxon>Caesalpinioideae</taxon>
        <taxon>Cassia clade</taxon>
        <taxon>Senna</taxon>
    </lineage>
</organism>
<reference evidence="2" key="1">
    <citation type="submission" date="2020-09" db="EMBL/GenBank/DDBJ databases">
        <title>Genome-Enabled Discovery of Anthraquinone Biosynthesis in Senna tora.</title>
        <authorList>
            <person name="Kang S.-H."/>
            <person name="Pandey R.P."/>
            <person name="Lee C.-M."/>
            <person name="Sim J.-S."/>
            <person name="Jeong J.-T."/>
            <person name="Choi B.-S."/>
            <person name="Jung M."/>
            <person name="Ginzburg D."/>
            <person name="Zhao K."/>
            <person name="Won S.Y."/>
            <person name="Oh T.-J."/>
            <person name="Yu Y."/>
            <person name="Kim N.-H."/>
            <person name="Lee O.R."/>
            <person name="Lee T.-H."/>
            <person name="Bashyal P."/>
            <person name="Kim T.-S."/>
            <person name="Lee W.-H."/>
            <person name="Kawkins C."/>
            <person name="Kim C.-K."/>
            <person name="Kim J.S."/>
            <person name="Ahn B.O."/>
            <person name="Rhee S.Y."/>
            <person name="Sohng J.K."/>
        </authorList>
    </citation>
    <scope>NUCLEOTIDE SEQUENCE</scope>
    <source>
        <tissue evidence="2">Leaf</tissue>
    </source>
</reference>
<dbReference type="EMBL" id="JAAIUW010000002">
    <property type="protein sequence ID" value="KAF7842297.1"/>
    <property type="molecule type" value="Genomic_DNA"/>
</dbReference>
<evidence type="ECO:0000256" key="1">
    <source>
        <dbReference type="SAM" id="MobiDB-lite"/>
    </source>
</evidence>
<dbReference type="AlphaFoldDB" id="A0A835CKD9"/>
<evidence type="ECO:0000313" key="2">
    <source>
        <dbReference type="EMBL" id="KAF7842297.1"/>
    </source>
</evidence>
<feature type="compositionally biased region" description="Polar residues" evidence="1">
    <location>
        <begin position="163"/>
        <end position="179"/>
    </location>
</feature>
<keyword evidence="3" id="KW-1185">Reference proteome</keyword>
<sequence>MKMDKYLGKMKTISDQLALAGAQVVVEDRILHTLIGHDIDYNAIIVKLNGDASFFNRRAQGSVGANIDQAVNDCIGATTTFYMPKQSRSRVETSNMSTRINSQDASAQQLRLTASETLEPDNQSAKTPQVAPLHHMTTRSRDGIFKPKQPNGGLVEKKPLEQCSYSESRSATEALSTPH</sequence>
<name>A0A835CKD9_9FABA</name>
<dbReference type="Proteomes" id="UP000634136">
    <property type="component" value="Unassembled WGS sequence"/>
</dbReference>